<dbReference type="SUPFAM" id="SSF56112">
    <property type="entry name" value="Protein kinase-like (PK-like)"/>
    <property type="match status" value="1"/>
</dbReference>
<dbReference type="Pfam" id="PF00069">
    <property type="entry name" value="Pkinase"/>
    <property type="match status" value="2"/>
</dbReference>
<keyword evidence="4" id="KW-0418">Kinase</keyword>
<dbReference type="SMART" id="SM00220">
    <property type="entry name" value="S_TKc"/>
    <property type="match status" value="1"/>
</dbReference>
<evidence type="ECO:0000256" key="3">
    <source>
        <dbReference type="ARBA" id="ARBA00022741"/>
    </source>
</evidence>
<dbReference type="InterPro" id="IPR000719">
    <property type="entry name" value="Prot_kinase_dom"/>
</dbReference>
<dbReference type="EMBL" id="KV878212">
    <property type="protein sequence ID" value="OJJ34746.1"/>
    <property type="molecule type" value="Genomic_DNA"/>
</dbReference>
<keyword evidence="8" id="KW-1185">Reference proteome</keyword>
<gene>
    <name evidence="7" type="ORF">ASPWEDRAFT_39828</name>
</gene>
<dbReference type="Gene3D" id="1.10.510.10">
    <property type="entry name" value="Transferase(Phosphotransferase) domain 1"/>
    <property type="match status" value="1"/>
</dbReference>
<dbReference type="PROSITE" id="PS00108">
    <property type="entry name" value="PROTEIN_KINASE_ST"/>
    <property type="match status" value="1"/>
</dbReference>
<dbReference type="OrthoDB" id="5979581at2759"/>
<organism evidence="7 8">
    <name type="scientific">Aspergillus wentii DTO 134E9</name>
    <dbReference type="NCBI Taxonomy" id="1073089"/>
    <lineage>
        <taxon>Eukaryota</taxon>
        <taxon>Fungi</taxon>
        <taxon>Dikarya</taxon>
        <taxon>Ascomycota</taxon>
        <taxon>Pezizomycotina</taxon>
        <taxon>Eurotiomycetes</taxon>
        <taxon>Eurotiomycetidae</taxon>
        <taxon>Eurotiales</taxon>
        <taxon>Aspergillaceae</taxon>
        <taxon>Aspergillus</taxon>
        <taxon>Aspergillus subgen. Cremei</taxon>
    </lineage>
</organism>
<dbReference type="InterPro" id="IPR011009">
    <property type="entry name" value="Kinase-like_dom_sf"/>
</dbReference>
<evidence type="ECO:0000256" key="4">
    <source>
        <dbReference type="ARBA" id="ARBA00022777"/>
    </source>
</evidence>
<keyword evidence="5" id="KW-0067">ATP-binding</keyword>
<dbReference type="InterPro" id="IPR008271">
    <property type="entry name" value="Ser/Thr_kinase_AS"/>
</dbReference>
<dbReference type="VEuPathDB" id="FungiDB:ASPWEDRAFT_39828"/>
<evidence type="ECO:0000256" key="1">
    <source>
        <dbReference type="ARBA" id="ARBA00022527"/>
    </source>
</evidence>
<dbReference type="RefSeq" id="XP_040688422.1">
    <property type="nucleotide sequence ID" value="XM_040835194.1"/>
</dbReference>
<dbReference type="GO" id="GO:0005524">
    <property type="term" value="F:ATP binding"/>
    <property type="evidence" value="ECO:0007669"/>
    <property type="project" value="UniProtKB-KW"/>
</dbReference>
<keyword evidence="3" id="KW-0547">Nucleotide-binding</keyword>
<dbReference type="PANTHER" id="PTHR45646:SF11">
    <property type="entry name" value="SERINE_THREONINE-PROTEIN KINASE DOA"/>
    <property type="match status" value="1"/>
</dbReference>
<dbReference type="GO" id="GO:0005634">
    <property type="term" value="C:nucleus"/>
    <property type="evidence" value="ECO:0007669"/>
    <property type="project" value="TreeGrafter"/>
</dbReference>
<dbReference type="Gene3D" id="3.30.200.20">
    <property type="entry name" value="Phosphorylase Kinase, domain 1"/>
    <property type="match status" value="1"/>
</dbReference>
<dbReference type="Proteomes" id="UP000184383">
    <property type="component" value="Unassembled WGS sequence"/>
</dbReference>
<dbReference type="GeneID" id="63751042"/>
<dbReference type="AlphaFoldDB" id="A0A1L9RIJ0"/>
<dbReference type="InterPro" id="IPR051175">
    <property type="entry name" value="CLK_kinases"/>
</dbReference>
<protein>
    <recommendedName>
        <fullName evidence="6">Protein kinase domain-containing protein</fullName>
    </recommendedName>
</protein>
<evidence type="ECO:0000313" key="8">
    <source>
        <dbReference type="Proteomes" id="UP000184383"/>
    </source>
</evidence>
<evidence type="ECO:0000256" key="5">
    <source>
        <dbReference type="ARBA" id="ARBA00022840"/>
    </source>
</evidence>
<accession>A0A1L9RIJ0</accession>
<dbReference type="GO" id="GO:0043484">
    <property type="term" value="P:regulation of RNA splicing"/>
    <property type="evidence" value="ECO:0007669"/>
    <property type="project" value="TreeGrafter"/>
</dbReference>
<evidence type="ECO:0000313" key="7">
    <source>
        <dbReference type="EMBL" id="OJJ34746.1"/>
    </source>
</evidence>
<dbReference type="STRING" id="1073089.A0A1L9RIJ0"/>
<name>A0A1L9RIJ0_ASPWE</name>
<sequence length="429" mass="48618">MQAMLKSGLSVKRWPGRSTTCRNALQWKLPSTRYRSSFSSIAPSIETSIEEETLPYYKPDDYHPVRIGDVYNARYQIAGKLGYGAYSISWLCRDLQDSKYKVLKVSTALPEHPTATDRELKIYERLAQHLGQTDSMHPGQALIRELYDTFHIDGVVGKHSCLVLQPMHMTLLEMMGLNSRPFNLEILKMTMSLLLTVLDFLHTEVGIVHTDLKTDNIMLSIGDDTMLADFAKAEAEIPSPQKTINPSRTIYKSRKFRRPTASKYGLLVLCDFGEARIGKIQESGPFVQPHIYRAPEVIFEMPWGGAVDIWNLAGLMWDLFEGEHLFGDIFDSKGGHDPFKHLALMVALIGPPPGEFVRRSETAQQCFDSSGNWIAHEEAVVPAVSLDSLEKRLSGTEKEAFIRFISSMLRWLPDERKTAKQLLEDPWLL</sequence>
<feature type="domain" description="Protein kinase" evidence="6">
    <location>
        <begin position="75"/>
        <end position="428"/>
    </location>
</feature>
<evidence type="ECO:0000259" key="6">
    <source>
        <dbReference type="PROSITE" id="PS50011"/>
    </source>
</evidence>
<keyword evidence="1" id="KW-0723">Serine/threonine-protein kinase</keyword>
<dbReference type="PROSITE" id="PS50011">
    <property type="entry name" value="PROTEIN_KINASE_DOM"/>
    <property type="match status" value="1"/>
</dbReference>
<reference evidence="8" key="1">
    <citation type="journal article" date="2017" name="Genome Biol.">
        <title>Comparative genomics reveals high biological diversity and specific adaptations in the industrially and medically important fungal genus Aspergillus.</title>
        <authorList>
            <person name="de Vries R.P."/>
            <person name="Riley R."/>
            <person name="Wiebenga A."/>
            <person name="Aguilar-Osorio G."/>
            <person name="Amillis S."/>
            <person name="Uchima C.A."/>
            <person name="Anderluh G."/>
            <person name="Asadollahi M."/>
            <person name="Askin M."/>
            <person name="Barry K."/>
            <person name="Battaglia E."/>
            <person name="Bayram O."/>
            <person name="Benocci T."/>
            <person name="Braus-Stromeyer S.A."/>
            <person name="Caldana C."/>
            <person name="Canovas D."/>
            <person name="Cerqueira G.C."/>
            <person name="Chen F."/>
            <person name="Chen W."/>
            <person name="Choi C."/>
            <person name="Clum A."/>
            <person name="Dos Santos R.A."/>
            <person name="Damasio A.R."/>
            <person name="Diallinas G."/>
            <person name="Emri T."/>
            <person name="Fekete E."/>
            <person name="Flipphi M."/>
            <person name="Freyberg S."/>
            <person name="Gallo A."/>
            <person name="Gournas C."/>
            <person name="Habgood R."/>
            <person name="Hainaut M."/>
            <person name="Harispe M.L."/>
            <person name="Henrissat B."/>
            <person name="Hilden K.S."/>
            <person name="Hope R."/>
            <person name="Hossain A."/>
            <person name="Karabika E."/>
            <person name="Karaffa L."/>
            <person name="Karanyi Z."/>
            <person name="Krasevec N."/>
            <person name="Kuo A."/>
            <person name="Kusch H."/>
            <person name="LaButti K."/>
            <person name="Lagendijk E.L."/>
            <person name="Lapidus A."/>
            <person name="Levasseur A."/>
            <person name="Lindquist E."/>
            <person name="Lipzen A."/>
            <person name="Logrieco A.F."/>
            <person name="MacCabe A."/>
            <person name="Maekelae M.R."/>
            <person name="Malavazi I."/>
            <person name="Melin P."/>
            <person name="Meyer V."/>
            <person name="Mielnichuk N."/>
            <person name="Miskei M."/>
            <person name="Molnar A.P."/>
            <person name="Mule G."/>
            <person name="Ngan C.Y."/>
            <person name="Orejas M."/>
            <person name="Orosz E."/>
            <person name="Ouedraogo J.P."/>
            <person name="Overkamp K.M."/>
            <person name="Park H.-S."/>
            <person name="Perrone G."/>
            <person name="Piumi F."/>
            <person name="Punt P.J."/>
            <person name="Ram A.F."/>
            <person name="Ramon A."/>
            <person name="Rauscher S."/>
            <person name="Record E."/>
            <person name="Riano-Pachon D.M."/>
            <person name="Robert V."/>
            <person name="Roehrig J."/>
            <person name="Ruller R."/>
            <person name="Salamov A."/>
            <person name="Salih N.S."/>
            <person name="Samson R.A."/>
            <person name="Sandor E."/>
            <person name="Sanguinetti M."/>
            <person name="Schuetze T."/>
            <person name="Sepcic K."/>
            <person name="Shelest E."/>
            <person name="Sherlock G."/>
            <person name="Sophianopoulou V."/>
            <person name="Squina F.M."/>
            <person name="Sun H."/>
            <person name="Susca A."/>
            <person name="Todd R.B."/>
            <person name="Tsang A."/>
            <person name="Unkles S.E."/>
            <person name="van de Wiele N."/>
            <person name="van Rossen-Uffink D."/>
            <person name="Oliveira J.V."/>
            <person name="Vesth T.C."/>
            <person name="Visser J."/>
            <person name="Yu J.-H."/>
            <person name="Zhou M."/>
            <person name="Andersen M.R."/>
            <person name="Archer D.B."/>
            <person name="Baker S.E."/>
            <person name="Benoit I."/>
            <person name="Brakhage A.A."/>
            <person name="Braus G.H."/>
            <person name="Fischer R."/>
            <person name="Frisvad J.C."/>
            <person name="Goldman G.H."/>
            <person name="Houbraken J."/>
            <person name="Oakley B."/>
            <person name="Pocsi I."/>
            <person name="Scazzocchio C."/>
            <person name="Seiboth B."/>
            <person name="vanKuyk P.A."/>
            <person name="Wortman J."/>
            <person name="Dyer P.S."/>
            <person name="Grigoriev I.V."/>
        </authorList>
    </citation>
    <scope>NUCLEOTIDE SEQUENCE [LARGE SCALE GENOMIC DNA]</scope>
    <source>
        <strain evidence="8">DTO 134E9</strain>
    </source>
</reference>
<dbReference type="GO" id="GO:0004674">
    <property type="term" value="F:protein serine/threonine kinase activity"/>
    <property type="evidence" value="ECO:0007669"/>
    <property type="project" value="UniProtKB-KW"/>
</dbReference>
<evidence type="ECO:0000256" key="2">
    <source>
        <dbReference type="ARBA" id="ARBA00022679"/>
    </source>
</evidence>
<keyword evidence="2" id="KW-0808">Transferase</keyword>
<proteinExistence type="predicted"/>
<dbReference type="CDD" id="cd05118">
    <property type="entry name" value="STKc_CMGC"/>
    <property type="match status" value="1"/>
</dbReference>
<dbReference type="PANTHER" id="PTHR45646">
    <property type="entry name" value="SERINE/THREONINE-PROTEIN KINASE DOA-RELATED"/>
    <property type="match status" value="1"/>
</dbReference>